<keyword evidence="3" id="KW-1185">Reference proteome</keyword>
<sequence>MRKIHKYLGLILFPIIFLLVCSGVVLNHRKQFSRFEVTRSILPNSYRYSNWNYGFFKGGLSLDSNNLLLYGTEGIWISNRDSIIEEFNNGIDRSADQKKIHRIIRTSNNQIFAISSYHLYHLEKDKMRWTKIKLPETEDLFVDIESKADTIVILSRSNYYVGVTNNKQQEIVFTTYNLSHSPKHEIKHSLFKFIWDLHSGALWGMSGKIIVDIIGVLFIFVSFTGFMIWLYKKIIRSESIKRDSANKRKRFLWYHKNHDRWGYWLLIPFILITITGIFLRPPFLLFIANKSVESIPGISMQPKNEWKDMLRAIRYDINNKSWLIYTSDGMYEFKDLETSEILSKPNTPPISVMGLNVMQQINENEWIIGSFSGLYIWNKTLETYYDALENKNTEIPNNSLPFSNNQISGLIFYNKEQTVLFDYNDGAKTIEPNRSFLKMPKHYQTNPISLWNLSLEIHTGRIVTCLGIFTLLIPCILGIIIMIILISGLKISNLKCFIRHITSLLNNVRKI</sequence>
<comment type="caution">
    <text evidence="2">The sequence shown here is derived from an EMBL/GenBank/DDBJ whole genome shotgun (WGS) entry which is preliminary data.</text>
</comment>
<keyword evidence="1" id="KW-0472">Membrane</keyword>
<dbReference type="Pfam" id="PF03929">
    <property type="entry name" value="PepSY_TM"/>
    <property type="match status" value="1"/>
</dbReference>
<dbReference type="PANTHER" id="PTHR34219">
    <property type="entry name" value="IRON-REGULATED INNER MEMBRANE PROTEIN-RELATED"/>
    <property type="match status" value="1"/>
</dbReference>
<protein>
    <submittedName>
        <fullName evidence="2">PepSY domain-containing protein</fullName>
    </submittedName>
</protein>
<dbReference type="EMBL" id="JACOOE010000023">
    <property type="protein sequence ID" value="MBC5607429.1"/>
    <property type="molecule type" value="Genomic_DNA"/>
</dbReference>
<dbReference type="InterPro" id="IPR005625">
    <property type="entry name" value="PepSY-ass_TM"/>
</dbReference>
<gene>
    <name evidence="2" type="ORF">H8S67_22590</name>
</gene>
<reference evidence="2 3" key="1">
    <citation type="submission" date="2020-08" db="EMBL/GenBank/DDBJ databases">
        <title>Genome public.</title>
        <authorList>
            <person name="Liu C."/>
            <person name="Sun Q."/>
        </authorList>
    </citation>
    <scope>NUCLEOTIDE SEQUENCE [LARGE SCALE GENOMIC DNA]</scope>
    <source>
        <strain evidence="2 3">M27</strain>
    </source>
</reference>
<dbReference type="RefSeq" id="WP_186968628.1">
    <property type="nucleotide sequence ID" value="NZ_JACOOE010000023.1"/>
</dbReference>
<accession>A0ABR7CJ78</accession>
<feature type="transmembrane region" description="Helical" evidence="1">
    <location>
        <begin position="209"/>
        <end position="231"/>
    </location>
</feature>
<name>A0ABR7CJ78_9BACE</name>
<proteinExistence type="predicted"/>
<evidence type="ECO:0000313" key="3">
    <source>
        <dbReference type="Proteomes" id="UP000600600"/>
    </source>
</evidence>
<evidence type="ECO:0000256" key="1">
    <source>
        <dbReference type="SAM" id="Phobius"/>
    </source>
</evidence>
<keyword evidence="1" id="KW-0812">Transmembrane</keyword>
<evidence type="ECO:0000313" key="2">
    <source>
        <dbReference type="EMBL" id="MBC5607429.1"/>
    </source>
</evidence>
<keyword evidence="1" id="KW-1133">Transmembrane helix</keyword>
<feature type="transmembrane region" description="Helical" evidence="1">
    <location>
        <begin position="261"/>
        <end position="279"/>
    </location>
</feature>
<organism evidence="2 3">
    <name type="scientific">Bacteroides difficilis</name>
    <dbReference type="NCBI Taxonomy" id="2763021"/>
    <lineage>
        <taxon>Bacteria</taxon>
        <taxon>Pseudomonadati</taxon>
        <taxon>Bacteroidota</taxon>
        <taxon>Bacteroidia</taxon>
        <taxon>Bacteroidales</taxon>
        <taxon>Bacteroidaceae</taxon>
        <taxon>Bacteroides</taxon>
    </lineage>
</organism>
<dbReference type="Proteomes" id="UP000600600">
    <property type="component" value="Unassembled WGS sequence"/>
</dbReference>
<feature type="transmembrane region" description="Helical" evidence="1">
    <location>
        <begin position="466"/>
        <end position="489"/>
    </location>
</feature>